<keyword evidence="3" id="KW-1185">Reference proteome</keyword>
<dbReference type="Pfam" id="PF12412">
    <property type="entry name" value="DUF3667"/>
    <property type="match status" value="1"/>
</dbReference>
<organism evidence="2 3">
    <name type="scientific">Muriicola soli</name>
    <dbReference type="NCBI Taxonomy" id="2507538"/>
    <lineage>
        <taxon>Bacteria</taxon>
        <taxon>Pseudomonadati</taxon>
        <taxon>Bacteroidota</taxon>
        <taxon>Flavobacteriia</taxon>
        <taxon>Flavobacteriales</taxon>
        <taxon>Flavobacteriaceae</taxon>
        <taxon>Muriicola</taxon>
    </lineage>
</organism>
<evidence type="ECO:0000313" key="3">
    <source>
        <dbReference type="Proteomes" id="UP000290889"/>
    </source>
</evidence>
<feature type="transmembrane region" description="Helical" evidence="1">
    <location>
        <begin position="78"/>
        <end position="98"/>
    </location>
</feature>
<dbReference type="InterPro" id="IPR022134">
    <property type="entry name" value="DUF3667"/>
</dbReference>
<dbReference type="OrthoDB" id="1143019at2"/>
<dbReference type="Proteomes" id="UP000290889">
    <property type="component" value="Chromosome"/>
</dbReference>
<keyword evidence="1" id="KW-0472">Membrane</keyword>
<sequence length="358" mass="41284">MTDNHRCKNCDSKLEPSFEFCPKCGQEVSDNLTFGILFSKTISDYFSVDARFFRSFIPLMFKPGVLARKFVDGKRLSYLHPAQFYLFISVLFFFLFSFNIRKADNEMSEALKKGMDQSQAEIVADSIRLRPQDSIQLAKAKDMLLKNKDKWGISDDDMNVIDSVMTETAESPGGINTGMTFDFDKDVLDSLIAINAPQDEKLKAMGMEDDASGFNRRFYEQMLKFYVQRGGGILTALFDTIPIAMFLLMPIFAILLKIFYWKRGSFAHHMVFSFYFFTFLFTALCIVILANKIVEVPVWLEVLLTFSYLFYLILALRNFYRSSWLGAFLKANMISFIYMLIILPVASIVIIFMAFMLY</sequence>
<proteinExistence type="predicted"/>
<protein>
    <submittedName>
        <fullName evidence="2">DUF3667 domain-containing protein</fullName>
    </submittedName>
</protein>
<reference evidence="2 3" key="1">
    <citation type="submission" date="2019-01" db="EMBL/GenBank/DDBJ databases">
        <title>Muriicola soli sp. nov., isolated from soil.</title>
        <authorList>
            <person name="Kang H.J."/>
            <person name="Kim S.B."/>
        </authorList>
    </citation>
    <scope>NUCLEOTIDE SEQUENCE [LARGE SCALE GENOMIC DNA]</scope>
    <source>
        <strain evidence="2 3">MMS17-SY002</strain>
    </source>
</reference>
<evidence type="ECO:0000313" key="2">
    <source>
        <dbReference type="EMBL" id="QBA63725.1"/>
    </source>
</evidence>
<feature type="transmembrane region" description="Helical" evidence="1">
    <location>
        <begin position="272"/>
        <end position="290"/>
    </location>
</feature>
<accession>A0A411E7M3</accession>
<dbReference type="KEGG" id="mur:EQY75_03730"/>
<keyword evidence="1" id="KW-0812">Transmembrane</keyword>
<feature type="transmembrane region" description="Helical" evidence="1">
    <location>
        <begin position="296"/>
        <end position="316"/>
    </location>
</feature>
<keyword evidence="1" id="KW-1133">Transmembrane helix</keyword>
<dbReference type="EMBL" id="CP035544">
    <property type="protein sequence ID" value="QBA63725.1"/>
    <property type="molecule type" value="Genomic_DNA"/>
</dbReference>
<gene>
    <name evidence="2" type="ORF">EQY75_03730</name>
</gene>
<name>A0A411E7M3_9FLAO</name>
<dbReference type="AlphaFoldDB" id="A0A411E7M3"/>
<feature type="transmembrane region" description="Helical" evidence="1">
    <location>
        <begin position="336"/>
        <end position="357"/>
    </location>
</feature>
<dbReference type="RefSeq" id="WP_129602990.1">
    <property type="nucleotide sequence ID" value="NZ_CP035544.1"/>
</dbReference>
<evidence type="ECO:0000256" key="1">
    <source>
        <dbReference type="SAM" id="Phobius"/>
    </source>
</evidence>
<feature type="transmembrane region" description="Helical" evidence="1">
    <location>
        <begin position="241"/>
        <end position="260"/>
    </location>
</feature>